<dbReference type="Pfam" id="PF04014">
    <property type="entry name" value="MazE_antitoxin"/>
    <property type="match status" value="1"/>
</dbReference>
<name>A0A2T5GSC5_9SPHN</name>
<proteinExistence type="predicted"/>
<dbReference type="EMBL" id="QAOG01000001">
    <property type="protein sequence ID" value="PTQ62224.1"/>
    <property type="molecule type" value="Genomic_DNA"/>
</dbReference>
<dbReference type="Gene3D" id="2.10.260.10">
    <property type="match status" value="1"/>
</dbReference>
<reference evidence="2 3" key="1">
    <citation type="submission" date="2018-04" db="EMBL/GenBank/DDBJ databases">
        <title>Genomic Encyclopedia of Type Strains, Phase III (KMG-III): the genomes of soil and plant-associated and newly described type strains.</title>
        <authorList>
            <person name="Whitman W."/>
        </authorList>
    </citation>
    <scope>NUCLEOTIDE SEQUENCE [LARGE SCALE GENOMIC DNA]</scope>
    <source>
        <strain evidence="2 3">MA101b</strain>
    </source>
</reference>
<feature type="domain" description="SpoVT-AbrB" evidence="1">
    <location>
        <begin position="9"/>
        <end position="40"/>
    </location>
</feature>
<evidence type="ECO:0000313" key="3">
    <source>
        <dbReference type="Proteomes" id="UP000244189"/>
    </source>
</evidence>
<evidence type="ECO:0000259" key="1">
    <source>
        <dbReference type="Pfam" id="PF04014"/>
    </source>
</evidence>
<dbReference type="GO" id="GO:0003677">
    <property type="term" value="F:DNA binding"/>
    <property type="evidence" value="ECO:0007669"/>
    <property type="project" value="InterPro"/>
</dbReference>
<organism evidence="2 3">
    <name type="scientific">Sphingomonas aurantiaca</name>
    <dbReference type="NCBI Taxonomy" id="185949"/>
    <lineage>
        <taxon>Bacteria</taxon>
        <taxon>Pseudomonadati</taxon>
        <taxon>Pseudomonadota</taxon>
        <taxon>Alphaproteobacteria</taxon>
        <taxon>Sphingomonadales</taxon>
        <taxon>Sphingomonadaceae</taxon>
        <taxon>Sphingomonas</taxon>
    </lineage>
</organism>
<dbReference type="InterPro" id="IPR007159">
    <property type="entry name" value="SpoVT-AbrB_dom"/>
</dbReference>
<accession>A0A2T5GSC5</accession>
<evidence type="ECO:0000313" key="2">
    <source>
        <dbReference type="EMBL" id="PTQ62224.1"/>
    </source>
</evidence>
<keyword evidence="3" id="KW-1185">Reference proteome</keyword>
<sequence>MTYHAKVVSGQIVLPLELRRDAGIEDGDSLVIEINPDGGLSMKTYAQVVREVQSEFRSMAKPADRNLVDELLAERRAAAARENTEIEDWRTRHTA</sequence>
<dbReference type="InterPro" id="IPR037914">
    <property type="entry name" value="SpoVT-AbrB_sf"/>
</dbReference>
<gene>
    <name evidence="2" type="ORF">C8J26_0501</name>
</gene>
<dbReference type="AlphaFoldDB" id="A0A2T5GSC5"/>
<dbReference type="RefSeq" id="WP_056412728.1">
    <property type="nucleotide sequence ID" value="NZ_JASPFN010000001.1"/>
</dbReference>
<dbReference type="SUPFAM" id="SSF89447">
    <property type="entry name" value="AbrB/MazE/MraZ-like"/>
    <property type="match status" value="1"/>
</dbReference>
<comment type="caution">
    <text evidence="2">The sequence shown here is derived from an EMBL/GenBank/DDBJ whole genome shotgun (WGS) entry which is preliminary data.</text>
</comment>
<dbReference type="Proteomes" id="UP000244189">
    <property type="component" value="Unassembled WGS sequence"/>
</dbReference>
<protein>
    <submittedName>
        <fullName evidence="2">Antidote-toxin recognition antitoxin MazE</fullName>
    </submittedName>
</protein>